<dbReference type="EMBL" id="JN885995">
    <property type="protein sequence ID" value="AEX62384.1"/>
    <property type="molecule type" value="Genomic_DNA"/>
</dbReference>
<sequence length="124" mass="15320">MSRQQESNLYQNQHKMDVYYKNIKIGFLVRKIKNNVFSNWYGQCQGYWTAFIYFPKLDNTYEYKKFYNYIWNSNAIPKIAYSDNNVIGWYHDNPEDDYHYANLTEVIVEIWKIWKYISKFNNNF</sequence>
<proteinExistence type="predicted"/>
<reference evidence="1" key="1">
    <citation type="submission" date="2011-10" db="EMBL/GenBank/DDBJ databases">
        <title>Provirophages and transpovirons: unique mobilome of giant viruses.</title>
        <authorList>
            <person name="Desnues C."/>
            <person name="LaScola B."/>
            <person name="Yutin N."/>
            <person name="Fournous G."/>
            <person name="Koonin E."/>
            <person name="Raoult D."/>
        </authorList>
    </citation>
    <scope>NUCLEOTIDE SEQUENCE</scope>
    <source>
        <strain evidence="1">Mv13-mv</strain>
    </source>
</reference>
<accession>H2EDB1</accession>
<organism evidence="1">
    <name type="scientific">Moumouvirus sp. 'Monve'</name>
    <dbReference type="NCBI Taxonomy" id="1128131"/>
    <lineage>
        <taxon>Viruses</taxon>
        <taxon>Varidnaviria</taxon>
        <taxon>Bamfordvirae</taxon>
        <taxon>Nucleocytoviricota</taxon>
        <taxon>Megaviricetes</taxon>
        <taxon>Imitervirales</taxon>
        <taxon>Mimiviridae</taxon>
        <taxon>Megamimivirinae</taxon>
        <taxon>Moumouvirus</taxon>
    </lineage>
</organism>
<gene>
    <name evidence="1" type="ORF">mv_R179</name>
</gene>
<protein>
    <submittedName>
        <fullName evidence="1">Uncharacterized protein</fullName>
    </submittedName>
</protein>
<evidence type="ECO:0000313" key="1">
    <source>
        <dbReference type="EMBL" id="AEX62384.1"/>
    </source>
</evidence>
<name>H2EDB1_9VIRU</name>